<dbReference type="Proteomes" id="UP000077202">
    <property type="component" value="Unassembled WGS sequence"/>
</dbReference>
<dbReference type="AlphaFoldDB" id="A0A176W687"/>
<evidence type="ECO:0000313" key="3">
    <source>
        <dbReference type="Proteomes" id="UP000077202"/>
    </source>
</evidence>
<evidence type="ECO:0000313" key="2">
    <source>
        <dbReference type="EMBL" id="OAE27905.1"/>
    </source>
</evidence>
<keyword evidence="3" id="KW-1185">Reference proteome</keyword>
<gene>
    <name evidence="2" type="ORF">AXG93_3309s1010</name>
</gene>
<sequence length="480" mass="52706">MENPEVGRGQDQSPVLCSVPTVPTGVSAFGAFGNSSFAEMSSAMRLRHKQKEVPSAEKQEIRVGGGKECAGTCKKFNGPVHPTADGFAESAADWPARISERADCGEARFPLMGMELDVSGDGEEGHLLFECETLQVTKEEEISFGALFKNSKSIKNGYKTRDYKDRLRKNVTVTLLKILQPHRTTYMTSWQVGFVEQALSGAPIHWARILWKATRQHAQEEKWASINHLSPFLINFYRPMECLTATEQVQFPLLSRSNPSRYVKDVEVDTDTEETPACTSPNRPRAEEEPRAARVPRKRKWDEEAEQSQREASAAPGRSRAIQDPSSRPKQKARKLVLPASSADIGRAAEKRNSPSSEEDASARASGRTADLPPPKARTPSEEARTPSNQGRRQAAPTRVPATDRCFASEQVPFDDSTSGQESSAQAPSAQETLAQKKCGEEPSAQGPSTVDAFGGTRKKIPDDGNWRDYVKCGKQNSGA</sequence>
<proteinExistence type="predicted"/>
<name>A0A176W687_MARPO</name>
<accession>A0A176W687</accession>
<feature type="compositionally biased region" description="Basic and acidic residues" evidence="1">
    <location>
        <begin position="460"/>
        <end position="472"/>
    </location>
</feature>
<reference evidence="2" key="1">
    <citation type="submission" date="2016-03" db="EMBL/GenBank/DDBJ databases">
        <title>Mechanisms controlling the formation of the plant cell surface in tip-growing cells are functionally conserved among land plants.</title>
        <authorList>
            <person name="Honkanen S."/>
            <person name="Jones V.A."/>
            <person name="Morieri G."/>
            <person name="Champion C."/>
            <person name="Hetherington A.J."/>
            <person name="Kelly S."/>
            <person name="Saint-Marcoux D."/>
            <person name="Proust H."/>
            <person name="Prescott H."/>
            <person name="Dolan L."/>
        </authorList>
    </citation>
    <scope>NUCLEOTIDE SEQUENCE [LARGE SCALE GENOMIC DNA]</scope>
    <source>
        <tissue evidence="2">Whole gametophyte</tissue>
    </source>
</reference>
<comment type="caution">
    <text evidence="2">The sequence shown here is derived from an EMBL/GenBank/DDBJ whole genome shotgun (WGS) entry which is preliminary data.</text>
</comment>
<protein>
    <submittedName>
        <fullName evidence="2">Uncharacterized protein</fullName>
    </submittedName>
</protein>
<organism evidence="2 3">
    <name type="scientific">Marchantia polymorpha subsp. ruderalis</name>
    <dbReference type="NCBI Taxonomy" id="1480154"/>
    <lineage>
        <taxon>Eukaryota</taxon>
        <taxon>Viridiplantae</taxon>
        <taxon>Streptophyta</taxon>
        <taxon>Embryophyta</taxon>
        <taxon>Marchantiophyta</taxon>
        <taxon>Marchantiopsida</taxon>
        <taxon>Marchantiidae</taxon>
        <taxon>Marchantiales</taxon>
        <taxon>Marchantiaceae</taxon>
        <taxon>Marchantia</taxon>
    </lineage>
</organism>
<feature type="compositionally biased region" description="Polar residues" evidence="1">
    <location>
        <begin position="416"/>
        <end position="434"/>
    </location>
</feature>
<dbReference type="EMBL" id="LVLJ01001803">
    <property type="protein sequence ID" value="OAE27905.1"/>
    <property type="molecule type" value="Genomic_DNA"/>
</dbReference>
<evidence type="ECO:0000256" key="1">
    <source>
        <dbReference type="SAM" id="MobiDB-lite"/>
    </source>
</evidence>
<feature type="region of interest" description="Disordered" evidence="1">
    <location>
        <begin position="266"/>
        <end position="480"/>
    </location>
</feature>